<dbReference type="InterPro" id="IPR001412">
    <property type="entry name" value="aa-tRNA-synth_I_CS"/>
</dbReference>
<dbReference type="InterPro" id="IPR009080">
    <property type="entry name" value="tRNAsynth_Ia_anticodon-bd"/>
</dbReference>
<feature type="short sequence motif" description="'HIGH' region" evidence="9">
    <location>
        <begin position="128"/>
        <end position="138"/>
    </location>
</feature>
<evidence type="ECO:0000256" key="4">
    <source>
        <dbReference type="ARBA" id="ARBA00022741"/>
    </source>
</evidence>
<evidence type="ECO:0000256" key="7">
    <source>
        <dbReference type="ARBA" id="ARBA00023146"/>
    </source>
</evidence>
<dbReference type="RefSeq" id="WP_264892927.1">
    <property type="nucleotide sequence ID" value="NZ_CP110257.1"/>
</dbReference>
<reference evidence="13" key="1">
    <citation type="submission" date="2022-10" db="EMBL/GenBank/DDBJ databases">
        <title>Complete genome sequence of Schlegelella aquatica LMG 23380.</title>
        <authorList>
            <person name="Musilova J."/>
            <person name="Kourilova X."/>
            <person name="Bezdicek M."/>
            <person name="Hermankova K."/>
            <person name="Obruca S."/>
            <person name="Sedlar K."/>
        </authorList>
    </citation>
    <scope>NUCLEOTIDE SEQUENCE</scope>
    <source>
        <strain evidence="13">LMG 23380</strain>
    </source>
</reference>
<evidence type="ECO:0000256" key="8">
    <source>
        <dbReference type="ARBA" id="ARBA00049339"/>
    </source>
</evidence>
<evidence type="ECO:0000256" key="1">
    <source>
        <dbReference type="ARBA" id="ARBA00005594"/>
    </source>
</evidence>
<dbReference type="Gene3D" id="1.10.730.10">
    <property type="entry name" value="Isoleucyl-tRNA Synthetase, Domain 1"/>
    <property type="match status" value="1"/>
</dbReference>
<dbReference type="InterPro" id="IPR035684">
    <property type="entry name" value="ArgRS_core"/>
</dbReference>
<dbReference type="SMART" id="SM00836">
    <property type="entry name" value="DALR_1"/>
    <property type="match status" value="1"/>
</dbReference>
<comment type="similarity">
    <text evidence="1 9 10">Belongs to the class-I aminoacyl-tRNA synthetase family.</text>
</comment>
<feature type="domain" description="DALR anticodon binding" evidence="11">
    <location>
        <begin position="440"/>
        <end position="560"/>
    </location>
</feature>
<dbReference type="EMBL" id="CP110257">
    <property type="protein sequence ID" value="UZD55169.1"/>
    <property type="molecule type" value="Genomic_DNA"/>
</dbReference>
<evidence type="ECO:0000256" key="6">
    <source>
        <dbReference type="ARBA" id="ARBA00022917"/>
    </source>
</evidence>
<evidence type="ECO:0000256" key="2">
    <source>
        <dbReference type="ARBA" id="ARBA00022490"/>
    </source>
</evidence>
<dbReference type="NCBIfam" id="TIGR00456">
    <property type="entry name" value="argS"/>
    <property type="match status" value="1"/>
</dbReference>
<dbReference type="InterPro" id="IPR008909">
    <property type="entry name" value="DALR_anticod-bd"/>
</dbReference>
<dbReference type="SUPFAM" id="SSF55190">
    <property type="entry name" value="Arginyl-tRNA synthetase (ArgRS), N-terminal 'additional' domain"/>
    <property type="match status" value="1"/>
</dbReference>
<evidence type="ECO:0000256" key="3">
    <source>
        <dbReference type="ARBA" id="ARBA00022598"/>
    </source>
</evidence>
<feature type="domain" description="Arginyl tRNA synthetase N-terminal" evidence="12">
    <location>
        <begin position="6"/>
        <end position="92"/>
    </location>
</feature>
<dbReference type="InterPro" id="IPR001278">
    <property type="entry name" value="Arg-tRNA-ligase"/>
</dbReference>
<dbReference type="Gene3D" id="3.40.50.620">
    <property type="entry name" value="HUPs"/>
    <property type="match status" value="1"/>
</dbReference>
<comment type="catalytic activity">
    <reaction evidence="8 9">
        <text>tRNA(Arg) + L-arginine + ATP = L-arginyl-tRNA(Arg) + AMP + diphosphate</text>
        <dbReference type="Rhea" id="RHEA:20301"/>
        <dbReference type="Rhea" id="RHEA-COMP:9658"/>
        <dbReference type="Rhea" id="RHEA-COMP:9673"/>
        <dbReference type="ChEBI" id="CHEBI:30616"/>
        <dbReference type="ChEBI" id="CHEBI:32682"/>
        <dbReference type="ChEBI" id="CHEBI:33019"/>
        <dbReference type="ChEBI" id="CHEBI:78442"/>
        <dbReference type="ChEBI" id="CHEBI:78513"/>
        <dbReference type="ChEBI" id="CHEBI:456215"/>
        <dbReference type="EC" id="6.1.1.19"/>
    </reaction>
</comment>
<organism evidence="13 14">
    <name type="scientific">Caldimonas aquatica</name>
    <dbReference type="NCBI Taxonomy" id="376175"/>
    <lineage>
        <taxon>Bacteria</taxon>
        <taxon>Pseudomonadati</taxon>
        <taxon>Pseudomonadota</taxon>
        <taxon>Betaproteobacteria</taxon>
        <taxon>Burkholderiales</taxon>
        <taxon>Sphaerotilaceae</taxon>
        <taxon>Caldimonas</taxon>
    </lineage>
</organism>
<protein>
    <recommendedName>
        <fullName evidence="9">Arginine--tRNA ligase</fullName>
        <ecNumber evidence="9">6.1.1.19</ecNumber>
    </recommendedName>
    <alternativeName>
        <fullName evidence="9">Arginyl-tRNA synthetase</fullName>
        <shortName evidence="9">ArgRS</shortName>
    </alternativeName>
</protein>
<dbReference type="Pfam" id="PF05746">
    <property type="entry name" value="DALR_1"/>
    <property type="match status" value="1"/>
</dbReference>
<evidence type="ECO:0000256" key="5">
    <source>
        <dbReference type="ARBA" id="ARBA00022840"/>
    </source>
</evidence>
<gene>
    <name evidence="9 13" type="primary">argS</name>
    <name evidence="13" type="ORF">OMP39_00795</name>
</gene>
<accession>A0ABY6MT56</accession>
<dbReference type="PRINTS" id="PR01038">
    <property type="entry name" value="TRNASYNTHARG"/>
</dbReference>
<dbReference type="SUPFAM" id="SSF47323">
    <property type="entry name" value="Anticodon-binding domain of a subclass of class I aminoacyl-tRNA synthetases"/>
    <property type="match status" value="1"/>
</dbReference>
<evidence type="ECO:0000256" key="9">
    <source>
        <dbReference type="HAMAP-Rule" id="MF_00123"/>
    </source>
</evidence>
<dbReference type="Pfam" id="PF03485">
    <property type="entry name" value="Arg_tRNA_synt_N"/>
    <property type="match status" value="1"/>
</dbReference>
<keyword evidence="4 9" id="KW-0547">Nucleotide-binding</keyword>
<dbReference type="SUPFAM" id="SSF52374">
    <property type="entry name" value="Nucleotidylyl transferase"/>
    <property type="match status" value="1"/>
</dbReference>
<dbReference type="InterPro" id="IPR005148">
    <property type="entry name" value="Arg-tRNA-synth_N"/>
</dbReference>
<dbReference type="GO" id="GO:0004814">
    <property type="term" value="F:arginine-tRNA ligase activity"/>
    <property type="evidence" value="ECO:0007669"/>
    <property type="project" value="UniProtKB-EC"/>
</dbReference>
<keyword evidence="14" id="KW-1185">Reference proteome</keyword>
<proteinExistence type="inferred from homology"/>
<keyword evidence="3 9" id="KW-0436">Ligase</keyword>
<dbReference type="InterPro" id="IPR014729">
    <property type="entry name" value="Rossmann-like_a/b/a_fold"/>
</dbReference>
<dbReference type="Pfam" id="PF00750">
    <property type="entry name" value="tRNA-synt_1d"/>
    <property type="match status" value="1"/>
</dbReference>
<keyword evidence="7 9" id="KW-0030">Aminoacyl-tRNA synthetase</keyword>
<evidence type="ECO:0000259" key="11">
    <source>
        <dbReference type="SMART" id="SM00836"/>
    </source>
</evidence>
<comment type="subcellular location">
    <subcellularLocation>
        <location evidence="9">Cytoplasm</location>
    </subcellularLocation>
</comment>
<dbReference type="PANTHER" id="PTHR11956:SF5">
    <property type="entry name" value="ARGININE--TRNA LIGASE, CYTOPLASMIC"/>
    <property type="match status" value="1"/>
</dbReference>
<evidence type="ECO:0000313" key="14">
    <source>
        <dbReference type="Proteomes" id="UP001163266"/>
    </source>
</evidence>
<dbReference type="PANTHER" id="PTHR11956">
    <property type="entry name" value="ARGINYL-TRNA SYNTHETASE"/>
    <property type="match status" value="1"/>
</dbReference>
<dbReference type="SMART" id="SM01016">
    <property type="entry name" value="Arg_tRNA_synt_N"/>
    <property type="match status" value="1"/>
</dbReference>
<evidence type="ECO:0000256" key="10">
    <source>
        <dbReference type="RuleBase" id="RU363038"/>
    </source>
</evidence>
<keyword evidence="5 9" id="KW-0067">ATP-binding</keyword>
<evidence type="ECO:0000259" key="12">
    <source>
        <dbReference type="SMART" id="SM01016"/>
    </source>
</evidence>
<comment type="subunit">
    <text evidence="9">Monomer.</text>
</comment>
<dbReference type="PROSITE" id="PS00178">
    <property type="entry name" value="AA_TRNA_LIGASE_I"/>
    <property type="match status" value="1"/>
</dbReference>
<dbReference type="CDD" id="cd07956">
    <property type="entry name" value="Anticodon_Ia_Arg"/>
    <property type="match status" value="1"/>
</dbReference>
<dbReference type="HAMAP" id="MF_00123">
    <property type="entry name" value="Arg_tRNA_synth"/>
    <property type="match status" value="1"/>
</dbReference>
<sequence>MIRAKQELLQALGDELAALAPGQPVTAAFESPKQAAHGDLACTAAMQLAKPLKKNPREVAQALVEGLQRREAFQRWVEAMEIAGPGFVNLRLKAAAKQQIVAEVLEHGDRYGRRPANGQHLMVEFVSANPTGPLHVGHGRQGALGDSLCHLFETQGWQVTREFYYNDAGVQIANLALSVQARLKGLKPGDPGWPEAAYNGEYIADIAADFAAKKTVKADDREFTASGDPDDLDGIRQFAVAYLRHEQDLDLQAFGIRFDNYYLESSLYTSGRVEQTVRRLVEAGKTYEQDGALWLRTTEYGDDKDRVMRKSDGTYTYFVPDVAYHITKWERGFTKVINVQGSDHHGTIARVRAGLQAVGLGIPAGYPDYVLHKMVTVMRGGQEVKISKRAGSYVTLRDLIDWTSRDAVRFFLISRKADTEFVFDIDLALKQNDENPVYYVQYAHARICSVRQQYVERGGALERLHEADLARLTAPSELALMLKIAEYPDMLSRAAADFAPHDVAFYLRDLASAFHTYYSAERFLVDDAALTQARLALLTSCAQVLRNGLAVLGVSAPEKM</sequence>
<dbReference type="EC" id="6.1.1.19" evidence="9"/>
<dbReference type="InterPro" id="IPR036695">
    <property type="entry name" value="Arg-tRNA-synth_N_sf"/>
</dbReference>
<dbReference type="Proteomes" id="UP001163266">
    <property type="component" value="Chromosome"/>
</dbReference>
<dbReference type="Gene3D" id="3.30.1360.70">
    <property type="entry name" value="Arginyl tRNA synthetase N-terminal domain"/>
    <property type="match status" value="1"/>
</dbReference>
<evidence type="ECO:0000313" key="13">
    <source>
        <dbReference type="EMBL" id="UZD55169.1"/>
    </source>
</evidence>
<keyword evidence="2 9" id="KW-0963">Cytoplasm</keyword>
<keyword evidence="6 9" id="KW-0648">Protein biosynthesis</keyword>
<name>A0ABY6MT56_9BURK</name>
<dbReference type="CDD" id="cd00671">
    <property type="entry name" value="ArgRS_core"/>
    <property type="match status" value="1"/>
</dbReference>